<dbReference type="GO" id="GO:0044547">
    <property type="term" value="F:DNA topoisomerase binding"/>
    <property type="evidence" value="ECO:0007669"/>
    <property type="project" value="TreeGrafter"/>
</dbReference>
<name>A0A836JLL6_9HYME</name>
<dbReference type="GO" id="GO:0032259">
    <property type="term" value="P:methylation"/>
    <property type="evidence" value="ECO:0007669"/>
    <property type="project" value="UniProtKB-KW"/>
</dbReference>
<dbReference type="EMBL" id="JAANHZ010000390">
    <property type="protein sequence ID" value="KAG5311496.1"/>
    <property type="molecule type" value="Genomic_DNA"/>
</dbReference>
<feature type="non-terminal residue" evidence="1">
    <location>
        <position position="124"/>
    </location>
</feature>
<accession>A0A836JLL6</accession>
<dbReference type="GO" id="GO:0000793">
    <property type="term" value="C:condensed chromosome"/>
    <property type="evidence" value="ECO:0007669"/>
    <property type="project" value="TreeGrafter"/>
</dbReference>
<dbReference type="AlphaFoldDB" id="A0A836JLL6"/>
<evidence type="ECO:0000313" key="2">
    <source>
        <dbReference type="Proteomes" id="UP000667349"/>
    </source>
</evidence>
<feature type="non-terminal residue" evidence="1">
    <location>
        <position position="1"/>
    </location>
</feature>
<comment type="caution">
    <text evidence="1">The sequence shown here is derived from an EMBL/GenBank/DDBJ whole genome shotgun (WGS) entry which is preliminary data.</text>
</comment>
<keyword evidence="1" id="KW-0808">Transferase</keyword>
<dbReference type="GO" id="GO:0006303">
    <property type="term" value="P:double-strand break repair via nonhomologous end joining"/>
    <property type="evidence" value="ECO:0007669"/>
    <property type="project" value="TreeGrafter"/>
</dbReference>
<organism evidence="1 2">
    <name type="scientific">Acromyrmex insinuator</name>
    <dbReference type="NCBI Taxonomy" id="230686"/>
    <lineage>
        <taxon>Eukaryota</taxon>
        <taxon>Metazoa</taxon>
        <taxon>Ecdysozoa</taxon>
        <taxon>Arthropoda</taxon>
        <taxon>Hexapoda</taxon>
        <taxon>Insecta</taxon>
        <taxon>Pterygota</taxon>
        <taxon>Neoptera</taxon>
        <taxon>Endopterygota</taxon>
        <taxon>Hymenoptera</taxon>
        <taxon>Apocrita</taxon>
        <taxon>Aculeata</taxon>
        <taxon>Formicoidea</taxon>
        <taxon>Formicidae</taxon>
        <taxon>Myrmicinae</taxon>
        <taxon>Acromyrmex</taxon>
    </lineage>
</organism>
<dbReference type="InterPro" id="IPR036397">
    <property type="entry name" value="RNaseH_sf"/>
</dbReference>
<reference evidence="1" key="1">
    <citation type="submission" date="2020-02" db="EMBL/GenBank/DDBJ databases">
        <title>Relaxed selection underlies rapid genomic changes in the transitions from sociality to social parasitism in ants.</title>
        <authorList>
            <person name="Bi X."/>
        </authorList>
    </citation>
    <scope>NUCLEOTIDE SEQUENCE</scope>
    <source>
        <strain evidence="1">BGI-DK2013a</strain>
        <tissue evidence="1">Whole body</tissue>
    </source>
</reference>
<sequence length="124" mass="14795">FQDRNFNVKNAYRSGRSIVENVDEIFQKTEENRYMNNYDIAKKSNIDHKIVLGFYLRNTGYTKKLDVWVPHDLTSFLKRLITDDEKWTTYDNDVRKGSWSERDEALQTIAKPRLKCYMFGEIGK</sequence>
<protein>
    <submittedName>
        <fullName evidence="1">SETMR methyltransferase</fullName>
    </submittedName>
</protein>
<dbReference type="GO" id="GO:0015074">
    <property type="term" value="P:DNA integration"/>
    <property type="evidence" value="ECO:0007669"/>
    <property type="project" value="TreeGrafter"/>
</dbReference>
<dbReference type="GO" id="GO:0031297">
    <property type="term" value="P:replication fork processing"/>
    <property type="evidence" value="ECO:0007669"/>
    <property type="project" value="TreeGrafter"/>
</dbReference>
<dbReference type="GO" id="GO:0003697">
    <property type="term" value="F:single-stranded DNA binding"/>
    <property type="evidence" value="ECO:0007669"/>
    <property type="project" value="TreeGrafter"/>
</dbReference>
<dbReference type="GO" id="GO:0003690">
    <property type="term" value="F:double-stranded DNA binding"/>
    <property type="evidence" value="ECO:0007669"/>
    <property type="project" value="TreeGrafter"/>
</dbReference>
<dbReference type="GO" id="GO:0046975">
    <property type="term" value="F:histone H3K36 methyltransferase activity"/>
    <property type="evidence" value="ECO:0007669"/>
    <property type="project" value="TreeGrafter"/>
</dbReference>
<dbReference type="GO" id="GO:0005634">
    <property type="term" value="C:nucleus"/>
    <property type="evidence" value="ECO:0007669"/>
    <property type="project" value="TreeGrafter"/>
</dbReference>
<dbReference type="InterPro" id="IPR052709">
    <property type="entry name" value="Transposase-MT_Hybrid"/>
</dbReference>
<dbReference type="Gene3D" id="3.30.420.10">
    <property type="entry name" value="Ribonuclease H-like superfamily/Ribonuclease H"/>
    <property type="match status" value="1"/>
</dbReference>
<dbReference type="GO" id="GO:0044774">
    <property type="term" value="P:mitotic DNA integrity checkpoint signaling"/>
    <property type="evidence" value="ECO:0007669"/>
    <property type="project" value="TreeGrafter"/>
</dbReference>
<keyword evidence="2" id="KW-1185">Reference proteome</keyword>
<dbReference type="GO" id="GO:0000014">
    <property type="term" value="F:single-stranded DNA endodeoxyribonuclease activity"/>
    <property type="evidence" value="ECO:0007669"/>
    <property type="project" value="TreeGrafter"/>
</dbReference>
<keyword evidence="1" id="KW-0489">Methyltransferase</keyword>
<dbReference type="GO" id="GO:0000729">
    <property type="term" value="P:DNA double-strand break processing"/>
    <property type="evidence" value="ECO:0007669"/>
    <property type="project" value="TreeGrafter"/>
</dbReference>
<dbReference type="GO" id="GO:0042800">
    <property type="term" value="F:histone H3K4 methyltransferase activity"/>
    <property type="evidence" value="ECO:0007669"/>
    <property type="project" value="TreeGrafter"/>
</dbReference>
<gene>
    <name evidence="1" type="primary">Setmar_92</name>
    <name evidence="1" type="ORF">G6Z75_0004282</name>
</gene>
<proteinExistence type="predicted"/>
<dbReference type="PANTHER" id="PTHR46060:SF2">
    <property type="entry name" value="HISTONE-LYSINE N-METHYLTRANSFERASE SETMAR"/>
    <property type="match status" value="1"/>
</dbReference>
<dbReference type="Proteomes" id="UP000667349">
    <property type="component" value="Unassembled WGS sequence"/>
</dbReference>
<dbReference type="PANTHER" id="PTHR46060">
    <property type="entry name" value="MARINER MOS1 TRANSPOSASE-LIKE PROTEIN"/>
    <property type="match status" value="1"/>
</dbReference>
<dbReference type="GO" id="GO:0035861">
    <property type="term" value="C:site of double-strand break"/>
    <property type="evidence" value="ECO:0007669"/>
    <property type="project" value="TreeGrafter"/>
</dbReference>
<evidence type="ECO:0000313" key="1">
    <source>
        <dbReference type="EMBL" id="KAG5311496.1"/>
    </source>
</evidence>